<protein>
    <submittedName>
        <fullName evidence="1">Uncharacterized protein</fullName>
    </submittedName>
</protein>
<reference evidence="1" key="1">
    <citation type="journal article" date="2021" name="PeerJ">
        <title>Extensive microbial diversity within the chicken gut microbiome revealed by metagenomics and culture.</title>
        <authorList>
            <person name="Gilroy R."/>
            <person name="Ravi A."/>
            <person name="Getino M."/>
            <person name="Pursley I."/>
            <person name="Horton D.L."/>
            <person name="Alikhan N.F."/>
            <person name="Baker D."/>
            <person name="Gharbi K."/>
            <person name="Hall N."/>
            <person name="Watson M."/>
            <person name="Adriaenssens E.M."/>
            <person name="Foster-Nyarko E."/>
            <person name="Jarju S."/>
            <person name="Secka A."/>
            <person name="Antonio M."/>
            <person name="Oren A."/>
            <person name="Chaudhuri R.R."/>
            <person name="La Ragione R."/>
            <person name="Hildebrand F."/>
            <person name="Pallen M.J."/>
        </authorList>
    </citation>
    <scope>NUCLEOTIDE SEQUENCE</scope>
    <source>
        <strain evidence="1">CHK183-5548</strain>
    </source>
</reference>
<dbReference type="Proteomes" id="UP000823883">
    <property type="component" value="Unassembled WGS sequence"/>
</dbReference>
<evidence type="ECO:0000313" key="2">
    <source>
        <dbReference type="Proteomes" id="UP000823883"/>
    </source>
</evidence>
<proteinExistence type="predicted"/>
<dbReference type="AlphaFoldDB" id="A0A9D2T717"/>
<feature type="non-terminal residue" evidence="1">
    <location>
        <position position="90"/>
    </location>
</feature>
<evidence type="ECO:0000313" key="1">
    <source>
        <dbReference type="EMBL" id="HJC48014.1"/>
    </source>
</evidence>
<organism evidence="1 2">
    <name type="scientific">Candidatus Lachnoclostridium pullistercoris</name>
    <dbReference type="NCBI Taxonomy" id="2838632"/>
    <lineage>
        <taxon>Bacteria</taxon>
        <taxon>Bacillati</taxon>
        <taxon>Bacillota</taxon>
        <taxon>Clostridia</taxon>
        <taxon>Lachnospirales</taxon>
        <taxon>Lachnospiraceae</taxon>
    </lineage>
</organism>
<sequence>MGRIWMPGGGGGADLDAVTAGANDVVAPKVIVGPDGEPISGNLVDQPLGVAASGFRNGGSNVFFVDFPKGAYRQESSVGLPSINVTAEQI</sequence>
<accession>A0A9D2T717</accession>
<name>A0A9D2T717_9FIRM</name>
<comment type="caution">
    <text evidence="1">The sequence shown here is derived from an EMBL/GenBank/DDBJ whole genome shotgun (WGS) entry which is preliminary data.</text>
</comment>
<reference evidence="1" key="2">
    <citation type="submission" date="2021-04" db="EMBL/GenBank/DDBJ databases">
        <authorList>
            <person name="Gilroy R."/>
        </authorList>
    </citation>
    <scope>NUCLEOTIDE SEQUENCE</scope>
    <source>
        <strain evidence="1">CHK183-5548</strain>
    </source>
</reference>
<gene>
    <name evidence="1" type="ORF">IAA04_08175</name>
</gene>
<dbReference type="EMBL" id="DWWL01000051">
    <property type="protein sequence ID" value="HJC48014.1"/>
    <property type="molecule type" value="Genomic_DNA"/>
</dbReference>